<keyword evidence="2" id="KW-1185">Reference proteome</keyword>
<accession>A0A917PDJ4</accession>
<dbReference type="Proteomes" id="UP000635726">
    <property type="component" value="Unassembled WGS sequence"/>
</dbReference>
<reference evidence="1" key="2">
    <citation type="submission" date="2020-09" db="EMBL/GenBank/DDBJ databases">
        <authorList>
            <person name="Sun Q."/>
            <person name="Ohkuma M."/>
        </authorList>
    </citation>
    <scope>NUCLEOTIDE SEQUENCE</scope>
    <source>
        <strain evidence="1">JCM 14371</strain>
    </source>
</reference>
<organism evidence="1 2">
    <name type="scientific">Deinococcus aquiradiocola</name>
    <dbReference type="NCBI Taxonomy" id="393059"/>
    <lineage>
        <taxon>Bacteria</taxon>
        <taxon>Thermotogati</taxon>
        <taxon>Deinococcota</taxon>
        <taxon>Deinococci</taxon>
        <taxon>Deinococcales</taxon>
        <taxon>Deinococcaceae</taxon>
        <taxon>Deinococcus</taxon>
    </lineage>
</organism>
<dbReference type="AlphaFoldDB" id="A0A917PDJ4"/>
<protein>
    <submittedName>
        <fullName evidence="1">Uncharacterized protein</fullName>
    </submittedName>
</protein>
<evidence type="ECO:0000313" key="1">
    <source>
        <dbReference type="EMBL" id="GGJ71605.1"/>
    </source>
</evidence>
<dbReference type="EMBL" id="BMOE01000004">
    <property type="protein sequence ID" value="GGJ71605.1"/>
    <property type="molecule type" value="Genomic_DNA"/>
</dbReference>
<evidence type="ECO:0000313" key="2">
    <source>
        <dbReference type="Proteomes" id="UP000635726"/>
    </source>
</evidence>
<proteinExistence type="predicted"/>
<name>A0A917PDJ4_9DEIO</name>
<gene>
    <name evidence="1" type="ORF">GCM10008939_14990</name>
</gene>
<comment type="caution">
    <text evidence="1">The sequence shown here is derived from an EMBL/GenBank/DDBJ whole genome shotgun (WGS) entry which is preliminary data.</text>
</comment>
<sequence>MNTMNRHFGTRVLACVAAGLLGTGLATGVGMSNTWLDMTGSKARCIQQATTAVKKAGFTVNFEVSGESVFADQEDYSVLFRCVADKGLAYIVVAGPDSDLADQYVDDVQKGFSSK</sequence>
<reference evidence="1" key="1">
    <citation type="journal article" date="2014" name="Int. J. Syst. Evol. Microbiol.">
        <title>Complete genome sequence of Corynebacterium casei LMG S-19264T (=DSM 44701T), isolated from a smear-ripened cheese.</title>
        <authorList>
            <consortium name="US DOE Joint Genome Institute (JGI-PGF)"/>
            <person name="Walter F."/>
            <person name="Albersmeier A."/>
            <person name="Kalinowski J."/>
            <person name="Ruckert C."/>
        </authorList>
    </citation>
    <scope>NUCLEOTIDE SEQUENCE</scope>
    <source>
        <strain evidence="1">JCM 14371</strain>
    </source>
</reference>